<evidence type="ECO:0000256" key="1">
    <source>
        <dbReference type="ARBA" id="ARBA00022691"/>
    </source>
</evidence>
<dbReference type="SFLD" id="SFLDS00029">
    <property type="entry name" value="Radical_SAM"/>
    <property type="match status" value="1"/>
</dbReference>
<dbReference type="InterPro" id="IPR058240">
    <property type="entry name" value="rSAM_sf"/>
</dbReference>
<keyword evidence="1" id="KW-0949">S-adenosyl-L-methionine</keyword>
<evidence type="ECO:0000259" key="5">
    <source>
        <dbReference type="PROSITE" id="PS51918"/>
    </source>
</evidence>
<sequence length="445" mass="51266">MNKESRQKYLSFEKSTRIIYTSNRIYLTLDCRNIGGDVQFIEINNTSVNIIRSICRNGKTFDLVENVLKDMRLPSKYREIIDGFIAHLFKQGFLKYISCEDEVFFNVEELHSDREYFLTHATIELTDRCNLMCKHCYMSASSKNKNFITYQNFVEICDYLIEQGVYSLELTGGEVFENPEFDKILEYALLKFTIVGVLTNGTRFIEEDVFGLLCEHKHKLVVSISIDSVNPEKHDRFRGVTGSWRRSVDTIKRLVGAGIKVRIASSIFEDNMWEIDQLAKLSVELGVKIFSYNFIEDFGRGKSFNKTKSVQKNNEFLSYVYNVIEKYKDIIQVVEKDSYERSKGNCGAGTSSVAISAKMDIRPCVLAPMSFRIGNVSSKLEFKEDILKNILSLKAPSIENGCSKNCKYLYKCRGCYIRALNVNKENKILCSWIRSNDCIELLSLM</sequence>
<keyword evidence="3" id="KW-0408">Iron</keyword>
<name>A0A384ZZZ9_STREE</name>
<gene>
    <name evidence="6" type="primary">ssaCD</name>
    <name evidence="6" type="ORF">streptosactin_00002</name>
</gene>
<dbReference type="InterPro" id="IPR007197">
    <property type="entry name" value="rSAM"/>
</dbReference>
<dbReference type="SMR" id="A0A384ZZZ9"/>
<accession>A0A384ZZZ9</accession>
<dbReference type="GO" id="GO:0003824">
    <property type="term" value="F:catalytic activity"/>
    <property type="evidence" value="ECO:0007669"/>
    <property type="project" value="InterPro"/>
</dbReference>
<dbReference type="SFLD" id="SFLDG01067">
    <property type="entry name" value="SPASM/twitch_domain_containing"/>
    <property type="match status" value="1"/>
</dbReference>
<dbReference type="EMBL" id="MF990795">
    <property type="protein sequence ID" value="AXH01315.1"/>
    <property type="molecule type" value="Genomic_DNA"/>
</dbReference>
<protein>
    <submittedName>
        <fullName evidence="6">Radical-SAM protein SsaCD</fullName>
    </submittedName>
</protein>
<keyword evidence="4" id="KW-0411">Iron-sulfur</keyword>
<dbReference type="InterPro" id="IPR006638">
    <property type="entry name" value="Elp3/MiaA/NifB-like_rSAM"/>
</dbReference>
<dbReference type="AlphaFoldDB" id="A0A384ZZZ9"/>
<dbReference type="PANTHER" id="PTHR11228:SF7">
    <property type="entry name" value="PQQA PEPTIDE CYCLASE"/>
    <property type="match status" value="1"/>
</dbReference>
<evidence type="ECO:0000256" key="2">
    <source>
        <dbReference type="ARBA" id="ARBA00022723"/>
    </source>
</evidence>
<organism evidence="6">
    <name type="scientific">Streptococcus pneumoniae</name>
    <dbReference type="NCBI Taxonomy" id="1313"/>
    <lineage>
        <taxon>Bacteria</taxon>
        <taxon>Bacillati</taxon>
        <taxon>Bacillota</taxon>
        <taxon>Bacilli</taxon>
        <taxon>Lactobacillales</taxon>
        <taxon>Streptococcaceae</taxon>
        <taxon>Streptococcus</taxon>
    </lineage>
</organism>
<dbReference type="SFLD" id="SFLDG01386">
    <property type="entry name" value="main_SPASM_domain-containing"/>
    <property type="match status" value="1"/>
</dbReference>
<feature type="domain" description="Radical SAM core" evidence="5">
    <location>
        <begin position="115"/>
        <end position="329"/>
    </location>
</feature>
<dbReference type="Pfam" id="PF04055">
    <property type="entry name" value="Radical_SAM"/>
    <property type="match status" value="1"/>
</dbReference>
<dbReference type="GO" id="GO:0046872">
    <property type="term" value="F:metal ion binding"/>
    <property type="evidence" value="ECO:0007669"/>
    <property type="project" value="UniProtKB-KW"/>
</dbReference>
<evidence type="ECO:0000313" key="6">
    <source>
        <dbReference type="EMBL" id="AXH01315.1"/>
    </source>
</evidence>
<reference evidence="6" key="1">
    <citation type="journal article" date="2018" name="Front. Microbiol.">
        <title>Genome Sequencing Reveals a Large and Diverse Repertoire of Antimicrobial Peptides.</title>
        <authorList>
            <person name="Rezaei Javan R."/>
            <person name="van Tonder A.J."/>
            <person name="King J.P."/>
            <person name="Harrold C.L."/>
            <person name="Brueggemann A.B."/>
        </authorList>
    </citation>
    <scope>NUCLEOTIDE SEQUENCE</scope>
    <source>
        <strain evidence="6">VICE0913</strain>
    </source>
</reference>
<dbReference type="Gene3D" id="3.20.20.70">
    <property type="entry name" value="Aldolase class I"/>
    <property type="match status" value="1"/>
</dbReference>
<dbReference type="InterPro" id="IPR050377">
    <property type="entry name" value="Radical_SAM_PqqE_MftC-like"/>
</dbReference>
<dbReference type="SUPFAM" id="SSF102114">
    <property type="entry name" value="Radical SAM enzymes"/>
    <property type="match status" value="1"/>
</dbReference>
<dbReference type="InterPro" id="IPR013785">
    <property type="entry name" value="Aldolase_TIM"/>
</dbReference>
<keyword evidence="2" id="KW-0479">Metal-binding</keyword>
<evidence type="ECO:0000256" key="4">
    <source>
        <dbReference type="ARBA" id="ARBA00023014"/>
    </source>
</evidence>
<dbReference type="PROSITE" id="PS51918">
    <property type="entry name" value="RADICAL_SAM"/>
    <property type="match status" value="1"/>
</dbReference>
<dbReference type="GO" id="GO:0051536">
    <property type="term" value="F:iron-sulfur cluster binding"/>
    <property type="evidence" value="ECO:0007669"/>
    <property type="project" value="UniProtKB-KW"/>
</dbReference>
<proteinExistence type="predicted"/>
<dbReference type="SMART" id="SM00729">
    <property type="entry name" value="Elp3"/>
    <property type="match status" value="1"/>
</dbReference>
<evidence type="ECO:0000256" key="3">
    <source>
        <dbReference type="ARBA" id="ARBA00023004"/>
    </source>
</evidence>
<dbReference type="CDD" id="cd01335">
    <property type="entry name" value="Radical_SAM"/>
    <property type="match status" value="1"/>
</dbReference>
<dbReference type="PANTHER" id="PTHR11228">
    <property type="entry name" value="RADICAL SAM DOMAIN PROTEIN"/>
    <property type="match status" value="1"/>
</dbReference>